<evidence type="ECO:0000256" key="5">
    <source>
        <dbReference type="ARBA" id="ARBA00022598"/>
    </source>
</evidence>
<dbReference type="InterPro" id="IPR018201">
    <property type="entry name" value="Ketoacyl_synth_AS"/>
</dbReference>
<dbReference type="InterPro" id="IPR000873">
    <property type="entry name" value="AMP-dep_synth/lig_dom"/>
</dbReference>
<dbReference type="Pfam" id="PF14765">
    <property type="entry name" value="PS-DH"/>
    <property type="match status" value="1"/>
</dbReference>
<name>A0A1I0AN89_9BACT</name>
<evidence type="ECO:0000259" key="18">
    <source>
        <dbReference type="PROSITE" id="PS52004"/>
    </source>
</evidence>
<evidence type="ECO:0000256" key="15">
    <source>
        <dbReference type="PROSITE-ProRule" id="PRU01363"/>
    </source>
</evidence>
<dbReference type="CDD" id="cd02142">
    <property type="entry name" value="McbC_SagB-like_oxidoreductase"/>
    <property type="match status" value="1"/>
</dbReference>
<keyword evidence="8" id="KW-0276">Fatty acid metabolism</keyword>
<dbReference type="Pfam" id="PF22621">
    <property type="entry name" value="CurL-like_PKS_C"/>
    <property type="match status" value="1"/>
</dbReference>
<evidence type="ECO:0000313" key="21">
    <source>
        <dbReference type="Proteomes" id="UP000199181"/>
    </source>
</evidence>
<dbReference type="FunFam" id="3.40.50.980:FF:000001">
    <property type="entry name" value="Non-ribosomal peptide synthetase"/>
    <property type="match status" value="1"/>
</dbReference>
<evidence type="ECO:0000256" key="8">
    <source>
        <dbReference type="ARBA" id="ARBA00022832"/>
    </source>
</evidence>
<evidence type="ECO:0000256" key="9">
    <source>
        <dbReference type="ARBA" id="ARBA00023098"/>
    </source>
</evidence>
<dbReference type="Gene3D" id="3.40.50.720">
    <property type="entry name" value="NAD(P)-binding Rossmann-like Domain"/>
    <property type="match status" value="1"/>
</dbReference>
<dbReference type="Pfam" id="PF00668">
    <property type="entry name" value="Condensation"/>
    <property type="match status" value="1"/>
</dbReference>
<evidence type="ECO:0000256" key="1">
    <source>
        <dbReference type="ARBA" id="ARBA00001957"/>
    </source>
</evidence>
<dbReference type="InterPro" id="IPR036291">
    <property type="entry name" value="NAD(P)-bd_dom_sf"/>
</dbReference>
<dbReference type="Gene3D" id="3.30.70.3290">
    <property type="match status" value="1"/>
</dbReference>
<dbReference type="InterPro" id="IPR057737">
    <property type="entry name" value="Condensation_MtbB-like"/>
</dbReference>
<dbReference type="PROSITE" id="PS00606">
    <property type="entry name" value="KS3_1"/>
    <property type="match status" value="1"/>
</dbReference>
<dbReference type="Pfam" id="PF21394">
    <property type="entry name" value="Beta-ketacyl_N"/>
    <property type="match status" value="1"/>
</dbReference>
<dbReference type="EMBL" id="FOIJ01000001">
    <property type="protein sequence ID" value="SES95855.1"/>
    <property type="molecule type" value="Genomic_DNA"/>
</dbReference>
<comment type="similarity">
    <text evidence="11">In the C-terminal section; belongs to the NRP synthetase family.</text>
</comment>
<dbReference type="InterPro" id="IPR010071">
    <property type="entry name" value="AA_adenyl_dom"/>
</dbReference>
<evidence type="ECO:0000256" key="4">
    <source>
        <dbReference type="ARBA" id="ARBA00022553"/>
    </source>
</evidence>
<dbReference type="SUPFAM" id="SSF55469">
    <property type="entry name" value="FMN-dependent nitroreductase-like"/>
    <property type="match status" value="1"/>
</dbReference>
<dbReference type="PROSITE" id="PS00455">
    <property type="entry name" value="AMP_BINDING"/>
    <property type="match status" value="1"/>
</dbReference>
<feature type="domain" description="Carrier" evidence="17">
    <location>
        <begin position="1319"/>
        <end position="1394"/>
    </location>
</feature>
<dbReference type="InterPro" id="IPR001227">
    <property type="entry name" value="Ac_transferase_dom_sf"/>
</dbReference>
<dbReference type="InterPro" id="IPR013968">
    <property type="entry name" value="PKS_KR"/>
</dbReference>
<evidence type="ECO:0000256" key="13">
    <source>
        <dbReference type="ARBA" id="ARBA00066651"/>
    </source>
</evidence>
<dbReference type="InterPro" id="IPR000415">
    <property type="entry name" value="Nitroreductase-like"/>
</dbReference>
<dbReference type="Gene3D" id="3.40.47.10">
    <property type="match status" value="1"/>
</dbReference>
<dbReference type="CDD" id="cd00833">
    <property type="entry name" value="PKS"/>
    <property type="match status" value="1"/>
</dbReference>
<dbReference type="InterPro" id="IPR001242">
    <property type="entry name" value="Condensation_dom"/>
</dbReference>
<dbReference type="FunFam" id="3.40.50.12780:FF:000012">
    <property type="entry name" value="Non-ribosomal peptide synthetase"/>
    <property type="match status" value="1"/>
</dbReference>
<dbReference type="FunFam" id="1.10.1200.10:FF:000016">
    <property type="entry name" value="Non-ribosomal peptide synthase"/>
    <property type="match status" value="1"/>
</dbReference>
<dbReference type="PANTHER" id="PTHR43775">
    <property type="entry name" value="FATTY ACID SYNTHASE"/>
    <property type="match status" value="1"/>
</dbReference>
<dbReference type="Pfam" id="PF00881">
    <property type="entry name" value="Nitroreductase"/>
    <property type="match status" value="1"/>
</dbReference>
<dbReference type="InterPro" id="IPR014030">
    <property type="entry name" value="Ketoacyl_synth_N"/>
</dbReference>
<dbReference type="InterPro" id="IPR036736">
    <property type="entry name" value="ACP-like_sf"/>
</dbReference>
<dbReference type="PROSITE" id="PS52004">
    <property type="entry name" value="KS3_2"/>
    <property type="match status" value="1"/>
</dbReference>
<dbReference type="InterPro" id="IPR049900">
    <property type="entry name" value="PKS_mFAS_DH"/>
</dbReference>
<keyword evidence="6" id="KW-0808">Transferase</keyword>
<dbReference type="SUPFAM" id="SSF56801">
    <property type="entry name" value="Acetyl-CoA synthetase-like"/>
    <property type="match status" value="1"/>
</dbReference>
<dbReference type="InterPro" id="IPR025110">
    <property type="entry name" value="AMP-bd_C"/>
</dbReference>
<evidence type="ECO:0000259" key="17">
    <source>
        <dbReference type="PROSITE" id="PS50075"/>
    </source>
</evidence>
<protein>
    <recommendedName>
        <fullName evidence="14">L-cysteine--[L-cysteinyl-carrier protein] ligase</fullName>
        <ecNumber evidence="13">6.2.1.69</ecNumber>
    </recommendedName>
    <alternativeName>
        <fullName evidence="14">L-cysteine--[L-cysteinyl-carrier protein] ligase</fullName>
    </alternativeName>
</protein>
<dbReference type="InterPro" id="IPR016035">
    <property type="entry name" value="Acyl_Trfase/lysoPLipase"/>
</dbReference>
<keyword evidence="4" id="KW-0597">Phosphoprotein</keyword>
<comment type="pathway">
    <text evidence="2">Siderophore biosynthesis.</text>
</comment>
<dbReference type="Pfam" id="PF21089">
    <property type="entry name" value="PKS_DH_N"/>
    <property type="match status" value="1"/>
</dbReference>
<dbReference type="SUPFAM" id="SSF52777">
    <property type="entry name" value="CoA-dependent acyltransferases"/>
    <property type="match status" value="2"/>
</dbReference>
<evidence type="ECO:0000259" key="19">
    <source>
        <dbReference type="PROSITE" id="PS52019"/>
    </source>
</evidence>
<evidence type="ECO:0000256" key="12">
    <source>
        <dbReference type="ARBA" id="ARBA00052643"/>
    </source>
</evidence>
<evidence type="ECO:0000256" key="10">
    <source>
        <dbReference type="ARBA" id="ARBA00023268"/>
    </source>
</evidence>
<dbReference type="InterPro" id="IPR042104">
    <property type="entry name" value="PKS_dehydratase_sf"/>
</dbReference>
<dbReference type="InterPro" id="IPR049552">
    <property type="entry name" value="PKS_DH_N"/>
</dbReference>
<dbReference type="SUPFAM" id="SSF52151">
    <property type="entry name" value="FabD/lysophospholipase-like"/>
    <property type="match status" value="1"/>
</dbReference>
<dbReference type="GO" id="GO:0004312">
    <property type="term" value="F:fatty acid synthase activity"/>
    <property type="evidence" value="ECO:0007669"/>
    <property type="project" value="TreeGrafter"/>
</dbReference>
<organism evidence="20 21">
    <name type="scientific">Stigmatella erecta</name>
    <dbReference type="NCBI Taxonomy" id="83460"/>
    <lineage>
        <taxon>Bacteria</taxon>
        <taxon>Pseudomonadati</taxon>
        <taxon>Myxococcota</taxon>
        <taxon>Myxococcia</taxon>
        <taxon>Myxococcales</taxon>
        <taxon>Cystobacterineae</taxon>
        <taxon>Archangiaceae</taxon>
        <taxon>Stigmatella</taxon>
    </lineage>
</organism>
<dbReference type="InterPro" id="IPR020806">
    <property type="entry name" value="PKS_PP-bd"/>
</dbReference>
<dbReference type="Pfam" id="PF00501">
    <property type="entry name" value="AMP-binding"/>
    <property type="match status" value="1"/>
</dbReference>
<reference evidence="21" key="1">
    <citation type="submission" date="2016-10" db="EMBL/GenBank/DDBJ databases">
        <authorList>
            <person name="Varghese N."/>
            <person name="Submissions S."/>
        </authorList>
    </citation>
    <scope>NUCLEOTIDE SEQUENCE [LARGE SCALE GENOMIC DNA]</scope>
    <source>
        <strain evidence="21">DSM 16858</strain>
    </source>
</reference>
<dbReference type="CDD" id="cd19535">
    <property type="entry name" value="Cyc_NRPS"/>
    <property type="match status" value="1"/>
</dbReference>
<dbReference type="Pfam" id="PF18563">
    <property type="entry name" value="TubC_N"/>
    <property type="match status" value="1"/>
</dbReference>
<keyword evidence="10" id="KW-0511">Multifunctional enzyme</keyword>
<keyword evidence="3" id="KW-0596">Phosphopantetheine</keyword>
<dbReference type="NCBIfam" id="TIGR01733">
    <property type="entry name" value="AA-adenyl-dom"/>
    <property type="match status" value="1"/>
</dbReference>
<feature type="domain" description="Ketosynthase family 3 (KS3)" evidence="18">
    <location>
        <begin position="1450"/>
        <end position="1877"/>
    </location>
</feature>
<dbReference type="InterPro" id="IPR029479">
    <property type="entry name" value="Nitroreductase"/>
</dbReference>
<feature type="region of interest" description="C-terminal hotdog fold" evidence="15">
    <location>
        <begin position="2490"/>
        <end position="2640"/>
    </location>
</feature>
<dbReference type="InterPro" id="IPR014031">
    <property type="entry name" value="Ketoacyl_synth_C"/>
</dbReference>
<dbReference type="CDD" id="cd12114">
    <property type="entry name" value="A_NRPS_TlmIV_like"/>
    <property type="match status" value="1"/>
</dbReference>
<dbReference type="SMART" id="SM00822">
    <property type="entry name" value="PKS_KR"/>
    <property type="match status" value="1"/>
</dbReference>
<feature type="domain" description="Carrier" evidence="17">
    <location>
        <begin position="3155"/>
        <end position="3232"/>
    </location>
</feature>
<dbReference type="InterPro" id="IPR045851">
    <property type="entry name" value="AMP-bd_C_sf"/>
</dbReference>
<dbReference type="Pfam" id="PF13193">
    <property type="entry name" value="AMP-binding_C"/>
    <property type="match status" value="1"/>
</dbReference>
<dbReference type="SUPFAM" id="SSF53901">
    <property type="entry name" value="Thiolase-like"/>
    <property type="match status" value="1"/>
</dbReference>
<dbReference type="InterPro" id="IPR023213">
    <property type="entry name" value="CAT-like_dom_sf"/>
</dbReference>
<comment type="cofactor">
    <cofactor evidence="1">
        <name>pantetheine 4'-phosphate</name>
        <dbReference type="ChEBI" id="CHEBI:47942"/>
    </cofactor>
</comment>
<dbReference type="InterPro" id="IPR057326">
    <property type="entry name" value="KR_dom"/>
</dbReference>
<dbReference type="InterPro" id="IPR016039">
    <property type="entry name" value="Thiolase-like"/>
</dbReference>
<dbReference type="Pfam" id="PF02801">
    <property type="entry name" value="Ketoacyl-synt_C"/>
    <property type="match status" value="1"/>
</dbReference>
<proteinExistence type="inferred from homology"/>
<dbReference type="PROSITE" id="PS00012">
    <property type="entry name" value="PHOSPHOPANTETHEINE"/>
    <property type="match status" value="1"/>
</dbReference>
<dbReference type="SMART" id="SM00823">
    <property type="entry name" value="PKS_PP"/>
    <property type="match status" value="2"/>
</dbReference>
<dbReference type="FunFam" id="3.30.559.30:FF:000006">
    <property type="entry name" value="Yersiniabactin polyketide/non-ribosomal peptide synthetase"/>
    <property type="match status" value="1"/>
</dbReference>
<dbReference type="PROSITE" id="PS52019">
    <property type="entry name" value="PKS_MFAS_DH"/>
    <property type="match status" value="1"/>
</dbReference>
<dbReference type="InterPro" id="IPR016036">
    <property type="entry name" value="Malonyl_transacylase_ACP-bd"/>
</dbReference>
<accession>A0A1I0AN89</accession>
<dbReference type="EC" id="6.2.1.69" evidence="13"/>
<dbReference type="SMART" id="SM00825">
    <property type="entry name" value="PKS_KS"/>
    <property type="match status" value="1"/>
</dbReference>
<dbReference type="Gene3D" id="3.40.366.10">
    <property type="entry name" value="Malonyl-Coenzyme A Acyl Carrier Protein, domain 2"/>
    <property type="match status" value="1"/>
</dbReference>
<evidence type="ECO:0000256" key="2">
    <source>
        <dbReference type="ARBA" id="ARBA00004924"/>
    </source>
</evidence>
<evidence type="ECO:0000313" key="20">
    <source>
        <dbReference type="EMBL" id="SES95855.1"/>
    </source>
</evidence>
<dbReference type="Gene3D" id="2.30.38.10">
    <property type="entry name" value="Luciferase, Domain 3"/>
    <property type="match status" value="1"/>
</dbReference>
<dbReference type="GO" id="GO:0031177">
    <property type="term" value="F:phosphopantetheine binding"/>
    <property type="evidence" value="ECO:0007669"/>
    <property type="project" value="InterPro"/>
</dbReference>
<dbReference type="GO" id="GO:0016491">
    <property type="term" value="F:oxidoreductase activity"/>
    <property type="evidence" value="ECO:0007669"/>
    <property type="project" value="InterPro"/>
</dbReference>
<dbReference type="Gene3D" id="3.30.559.10">
    <property type="entry name" value="Chloramphenicol acetyltransferase-like domain"/>
    <property type="match status" value="1"/>
</dbReference>
<dbReference type="PANTHER" id="PTHR43775:SF51">
    <property type="entry name" value="INACTIVE PHENOLPHTHIOCEROL SYNTHESIS POLYKETIDE SYNTHASE TYPE I PKS1-RELATED"/>
    <property type="match status" value="1"/>
</dbReference>
<dbReference type="Gene3D" id="3.40.109.10">
    <property type="entry name" value="NADH Oxidase"/>
    <property type="match status" value="1"/>
</dbReference>
<dbReference type="InterPro" id="IPR020807">
    <property type="entry name" value="PKS_DH"/>
</dbReference>
<gene>
    <name evidence="20" type="ORF">SAMN05443639_101754</name>
</gene>
<dbReference type="InterPro" id="IPR009081">
    <property type="entry name" value="PP-bd_ACP"/>
</dbReference>
<sequence>MNTSEFVVYLQQKGIELWLEGDVLRFRAPPGHLTPELRTALKDKKEQLVAHLRSASRASNLQAVASPQPVESSRFAPFPLTDIQNAYWVGRQGAFDTGNVAAHSYLELAFDALDLPRLEGVLQRLIEYHDMLRMVVLPSGEQVVLETVPPFTLTAYDLAGAPASQAEAHLETIRAELSHQVLPADRYPLFDVRATKVAGGRVHLHISFDLLTADAFSVQILIEQCASLYLNPDAPLVPFKKTFRDYCVQSAQRTDPNSRAYQNSLAYWRDRLEKMPNAPDLPLVNDTDVKGQHHFVRRKAGLDQASWRAFRSHAKAAGITSSMALAAAYGETLRAYSRSNRLTLNLTLFNRLPLIEDVERIVGDFTSGILLELDGSKPESFADRARRLQRQFLNDLEHSAVSSVKVLREAMRLGRWDAGTAMPYVFTSLISETGRSLSMSEGVKIVDVISQTPQVWLDHQVFELDGGIYYSWDSVDALFPAGLIDAVFESYGRLLRRLADDASAWEALSQQPLVPAQQASRAEYNATERPVPSERMESLFLRQAERQPSAAAVISGDQVLSYGELERRSARVAAWLLAQGAKPGQLVAIVAEKGVEQVVAALAILRAGAAYLPLSPSLPPERLHGLLEEAQSSIVLTQSALETSLRWPQGTRCLAVDRDAQLETPKTALPLVQGNGLAYVIYTSGSTGRPKGVMIDHRGAVNTLLDMNERFNVGPQDRILALSSLSFDLSVYDIFGALAAGGAIVMPEPGTSRDPARWQTLLEKTGVTIWNSVPALMDMLVEYSEGSGLRLPDSLRLVLMSGDWIPVTLPGRIRALSRNVELISLGGATEASIWSILYRIGDVGAGWRSIPYGRPMVNQRFYVLDEALEPCPDWVAGQMYIGGIGLSLGYYRDPVRTAERFITHPRTGERLYATGDLGRFMPDGNIEFLGREDFQVKIQGYRIELGEIEAALDSHPSVRSSVVNAVGKPGGTRRLVAYVVPGEGEASASPAAPPPASTPPLASAPKLVHEYSVLESQGPGLITDAVERLEFKLKQHNLRSDAGSRTSVPLQKPELNEAFRKKYMERQSAQSFLSEPVSLERLSELLSSLMPISLEDSMMPKYRYASAGGLYPVQVYLHVKPGRVGGLAGGTYYYHPKRHELVLLTADAALDPSQHASRNQPVFEAAAFSVFLVGKLSAIEPLYGTMARDFCMLEAGYIAQLLMSAAPSHKLGLCPIGVMNFEPLRAQFALDEHHVLLHSFVGGGAGVAATVAAPAPKAVSASLAEELRRYLASKLPEYMVPSSFVMLESLPLTSNGKVDRGALRPPAEPVEVAQPTRRAPGSDVERSLAAIVQEVLHLEEVDVHRNFFDLGGTSVHIVQMHRRMKERLKTDIPIAQMFRYTTISALAEFINSQRAPAAPTVAVSPPPAPVVKAAVAPAPAIREEAAPQAPSVSAVPKALKTALTPSTGRQEPIAIVGMSGRFPGAKNLGEFWRNLRDGVESVSFLTEKELRQSMDDPSMLRDPNYVRASSALEDVEFFDADLFGFMPKQARITDPQHRIFMECVWEAIEDAGYNPRKLDKLVGVYAGAIISNYLLFNLGPSVGREGAVRDLQTLIGNDKDYLATHVSYKLGLKGPSLSVQSACSTSLVAVHLACQALVNKECDMALAGGVSVRLPQKSGYLYEQGGILSPDGHCRAFDANAQGTIFGSGAGVVVLKRLSDALADGDSIRAVIRGSAINNDGSLKIGYTAPSQDGQAAVISAALAAAGVSPSTLGYIETHGTGTPLGDQIELSALQQVFGSSTGADGRCPIGSVKTNVGHLEVAAGIAGLIKTVLSLQHRRLPPSLHFKKPNPQLEAGSSSFYVNTQLSDWPAGQHPRRAGVSSFGIGGTNAHVVLEEAPAHGRPVAERERPLHVLSLSARSEAALKALANRYAQHLASCGPVNLADVCHTANTGRAQFNHRLALVAESPAQLSQQLALFAEGSEVGQAVVGQAPSAGKTEVVFLFTGQGSQHEGMGRELYETQPTFRASIQKSDEVLKPVLNESLVEVLYGAKGHLLEQSGVSQPALFAVEYALAQLWMSWGVKPAAVMGHSLGEYVAACVAGMCTQEEGLKLVAARGRLMQQLPEAGEMVAVLAAEGKVREALAGYEQSVSVAAVNGPEETVVSGRAAQVEQVVSKLKEKGVECRKLKTTHAFHSPLMEPMLEAFEKEAGQVKWKRPEIELVSNVSGGQVKGEEGLKGEYWKKHIRQPVKYWEGLKGLYEKGYRVFVEVGPKPTLVNVGKRSLPGGEAEWVGSLKQGSNEWQQMLGSVGKLYVKGVGVDWAGFDQDYPRAKVALPTYAFQRERYWIERSRRTAASAVSSPGARQLLGRRVSSPTLKETVFESFVSTRAFSFIEDHRVNGAAVLPATVYMEMAQAAAGELFGAGCHAVEGLLIQEALVLQDDAERALQLVLTSSGDDAFSFQLFSTQGGPAEPQREASWTLHTTGTIRKAQKGASAPQALSVEGLLSWCPQTVPVTALYESFEARGISYGETFRGIQKLHVGRKEAVAWVQLPEALESDAALAPIHPALLDACLQVCGATQLEEGAQGQEEVLYLPVGMKRFQLWRAPGTACWSHVSIQSQDAASDKTLTGSVRLLDATGAVCAEIEGLQFRQVSRAALNRALQTGREWTYEVKWEPRPRNGILEDAVLEGTWWVLADSAGLGTGLIESLQARGARCVVVRPGAAYEARGDRTFTVNPARAEDFERLLVDSQGPAQLPCRGIVHLWGLDEGVPVEEAQELGCRSVLSLAQALGRSRVEVSPRLWIVTRGTQRTGHETQPPSLTHSALWGLGRTLGIEHPELSVSLLDLDVGSQDPSLLMEDLLLEAGGEQVAFRHGQRYVSRLARCAAPNTQASSIRLRDDVSYLLTGGLGAIGLQAARWMVERGARHLVVMGRKAASSAAQEALKPLKEAGAQIRWEQGDVSLPGDVARVLATLAQSGPPLRGVMHLAGVVEDGMLQQLDWARFQRVLAPKLQGSWNLHTQTQGMDLDFFVLFSSSSSLLGAAGQGNYAAANAFLDSLAHHRRALGLKAVSINWGPWSGSGMAAAFVGTDQRRWADFIEPAQGLELLGWAMGAGQAQVAVLPVDWAKYFQRFGDTGATKFLSRMLEETRGGAARTREPKLVERLKGLTRNRQQDVLLEYVYHQVTQVLGLDPSRPLAGNQRLFDVGMDSLLAVELRNRFQSTLGVDRPLSSTLVFDHPSVDALTAHLAAEWLQLEPLTPSAGQKPEGEEAAAQKLANLEQLPQKELGSLLDEKLALLEKLMGES</sequence>
<dbReference type="GO" id="GO:0044550">
    <property type="term" value="P:secondary metabolite biosynthetic process"/>
    <property type="evidence" value="ECO:0007669"/>
    <property type="project" value="UniProtKB-ARBA"/>
</dbReference>
<dbReference type="SUPFAM" id="SSF47336">
    <property type="entry name" value="ACP-like"/>
    <property type="match status" value="2"/>
</dbReference>
<feature type="active site" description="Proton donor; for dehydratase activity" evidence="15">
    <location>
        <position position="2551"/>
    </location>
</feature>
<dbReference type="FunFam" id="3.40.366.10:FF:000002">
    <property type="entry name" value="Probable polyketide synthase 2"/>
    <property type="match status" value="1"/>
</dbReference>
<evidence type="ECO:0000256" key="14">
    <source>
        <dbReference type="ARBA" id="ARBA00079103"/>
    </source>
</evidence>
<dbReference type="InterPro" id="IPR020845">
    <property type="entry name" value="AMP-binding_CS"/>
</dbReference>
<dbReference type="FunFam" id="3.30.559.10:FF:000023">
    <property type="entry name" value="Non-ribosomal peptide synthetase"/>
    <property type="match status" value="1"/>
</dbReference>
<dbReference type="Pfam" id="PF00109">
    <property type="entry name" value="ketoacyl-synt"/>
    <property type="match status" value="1"/>
</dbReference>
<dbReference type="Gene3D" id="1.10.10.1830">
    <property type="entry name" value="Non-ribosomal peptide synthase, adenylation domain"/>
    <property type="match status" value="1"/>
</dbReference>
<dbReference type="SMART" id="SM00827">
    <property type="entry name" value="PKS_AT"/>
    <property type="match status" value="1"/>
</dbReference>
<feature type="region of interest" description="N-terminal hotdog fold" evidence="15">
    <location>
        <begin position="2344"/>
        <end position="2474"/>
    </location>
</feature>
<evidence type="ECO:0000256" key="3">
    <source>
        <dbReference type="ARBA" id="ARBA00022450"/>
    </source>
</evidence>
<keyword evidence="7" id="KW-0677">Repeat</keyword>
<dbReference type="Pfam" id="PF00550">
    <property type="entry name" value="PP-binding"/>
    <property type="match status" value="2"/>
</dbReference>
<keyword evidence="9" id="KW-0443">Lipid metabolism</keyword>
<dbReference type="RefSeq" id="WP_093515620.1">
    <property type="nucleotide sequence ID" value="NZ_FOIJ01000001.1"/>
</dbReference>
<dbReference type="SUPFAM" id="SSF55048">
    <property type="entry name" value="Probable ACP-binding domain of malonyl-CoA ACP transacylase"/>
    <property type="match status" value="1"/>
</dbReference>
<dbReference type="PROSITE" id="PS50075">
    <property type="entry name" value="CARRIER"/>
    <property type="match status" value="2"/>
</dbReference>
<dbReference type="GO" id="GO:0004315">
    <property type="term" value="F:3-oxoacyl-[acyl-carrier-protein] synthase activity"/>
    <property type="evidence" value="ECO:0007669"/>
    <property type="project" value="InterPro"/>
</dbReference>
<evidence type="ECO:0000256" key="6">
    <source>
        <dbReference type="ARBA" id="ARBA00022679"/>
    </source>
</evidence>
<keyword evidence="21" id="KW-1185">Reference proteome</keyword>
<evidence type="ECO:0000256" key="16">
    <source>
        <dbReference type="SAM" id="MobiDB-lite"/>
    </source>
</evidence>
<dbReference type="InterPro" id="IPR044894">
    <property type="entry name" value="TubC_N_sf"/>
</dbReference>
<dbReference type="Gene3D" id="3.40.50.980">
    <property type="match status" value="2"/>
</dbReference>
<dbReference type="InterPro" id="IPR049490">
    <property type="entry name" value="C883_1060-like_KR_N"/>
</dbReference>
<evidence type="ECO:0000256" key="11">
    <source>
        <dbReference type="ARBA" id="ARBA00029443"/>
    </source>
</evidence>
<dbReference type="SUPFAM" id="SSF51735">
    <property type="entry name" value="NAD(P)-binding Rossmann-fold domains"/>
    <property type="match status" value="2"/>
</dbReference>
<dbReference type="InterPro" id="IPR014043">
    <property type="entry name" value="Acyl_transferase_dom"/>
</dbReference>
<dbReference type="FunFam" id="3.40.47.10:FF:000042">
    <property type="entry name" value="Polyketide synthase Pks13"/>
    <property type="match status" value="1"/>
</dbReference>
<dbReference type="InterPro" id="IPR041464">
    <property type="entry name" value="TubC_N"/>
</dbReference>
<dbReference type="Pfam" id="PF00698">
    <property type="entry name" value="Acyl_transf_1"/>
    <property type="match status" value="1"/>
</dbReference>
<dbReference type="InterPro" id="IPR050091">
    <property type="entry name" value="PKS_NRPS_Biosynth_Enz"/>
</dbReference>
<dbReference type="InterPro" id="IPR020841">
    <property type="entry name" value="PKS_Beta-ketoAc_synthase_dom"/>
</dbReference>
<dbReference type="CDD" id="cd08955">
    <property type="entry name" value="KR_2_FAS_SDR_x"/>
    <property type="match status" value="1"/>
</dbReference>
<dbReference type="SMART" id="SM00826">
    <property type="entry name" value="PKS_DH"/>
    <property type="match status" value="1"/>
</dbReference>
<feature type="active site" description="Proton acceptor; for dehydratase activity" evidence="15">
    <location>
        <position position="2376"/>
    </location>
</feature>
<dbReference type="Gene3D" id="3.30.300.30">
    <property type="match status" value="2"/>
</dbReference>
<dbReference type="GO" id="GO:0016874">
    <property type="term" value="F:ligase activity"/>
    <property type="evidence" value="ECO:0007669"/>
    <property type="project" value="UniProtKB-KW"/>
</dbReference>
<comment type="catalytic activity">
    <reaction evidence="12">
        <text>holo-[peptidyl-carrier protein] + L-cysteine + ATP = L-cysteinyl-[peptidyl-carrier protein] + AMP + diphosphate</text>
        <dbReference type="Rhea" id="RHEA:61680"/>
        <dbReference type="Rhea" id="RHEA-COMP:11480"/>
        <dbReference type="Rhea" id="RHEA-COMP:15906"/>
        <dbReference type="ChEBI" id="CHEBI:30616"/>
        <dbReference type="ChEBI" id="CHEBI:33019"/>
        <dbReference type="ChEBI" id="CHEBI:35235"/>
        <dbReference type="ChEBI" id="CHEBI:64479"/>
        <dbReference type="ChEBI" id="CHEBI:144926"/>
        <dbReference type="ChEBI" id="CHEBI:456215"/>
        <dbReference type="EC" id="6.2.1.69"/>
    </reaction>
    <physiologicalReaction direction="left-to-right" evidence="12">
        <dbReference type="Rhea" id="RHEA:61681"/>
    </physiologicalReaction>
</comment>
<dbReference type="Gene3D" id="1.10.1200.10">
    <property type="entry name" value="ACP-like"/>
    <property type="match status" value="2"/>
</dbReference>
<evidence type="ECO:0000256" key="7">
    <source>
        <dbReference type="ARBA" id="ARBA00022737"/>
    </source>
</evidence>
<dbReference type="Gene3D" id="3.10.129.110">
    <property type="entry name" value="Polyketide synthase dehydratase"/>
    <property type="match status" value="1"/>
</dbReference>
<feature type="domain" description="PKS/mFAS DH" evidence="19">
    <location>
        <begin position="2344"/>
        <end position="2640"/>
    </location>
</feature>
<feature type="region of interest" description="Disordered" evidence="16">
    <location>
        <begin position="984"/>
        <end position="1003"/>
    </location>
</feature>
<dbReference type="Pfam" id="PF08659">
    <property type="entry name" value="KR"/>
    <property type="match status" value="1"/>
</dbReference>
<dbReference type="InterPro" id="IPR049551">
    <property type="entry name" value="PKS_DH_C"/>
</dbReference>
<dbReference type="Gene3D" id="3.30.559.30">
    <property type="entry name" value="Nonribosomal peptide synthetase, condensation domain"/>
    <property type="match status" value="1"/>
</dbReference>
<dbReference type="InterPro" id="IPR006162">
    <property type="entry name" value="Ppantetheine_attach_site"/>
</dbReference>
<dbReference type="Proteomes" id="UP000199181">
    <property type="component" value="Unassembled WGS sequence"/>
</dbReference>
<keyword evidence="5" id="KW-0436">Ligase</keyword>
<dbReference type="GO" id="GO:0006633">
    <property type="term" value="P:fatty acid biosynthetic process"/>
    <property type="evidence" value="ECO:0007669"/>
    <property type="project" value="InterPro"/>
</dbReference>